<accession>A0A1B8GTG9</accession>
<feature type="transmembrane region" description="Helical" evidence="2">
    <location>
        <begin position="169"/>
        <end position="189"/>
    </location>
</feature>
<dbReference type="EMBL" id="KV460214">
    <property type="protein sequence ID" value="OBT99129.1"/>
    <property type="molecule type" value="Genomic_DNA"/>
</dbReference>
<proteinExistence type="predicted"/>
<evidence type="ECO:0000313" key="4">
    <source>
        <dbReference type="Proteomes" id="UP000091956"/>
    </source>
</evidence>
<name>A0A1B8GTG9_9PEZI</name>
<keyword evidence="2" id="KW-0812">Transmembrane</keyword>
<dbReference type="GeneID" id="28835892"/>
<feature type="compositionally biased region" description="Low complexity" evidence="1">
    <location>
        <begin position="48"/>
        <end position="63"/>
    </location>
</feature>
<reference evidence="3 4" key="1">
    <citation type="submission" date="2016-03" db="EMBL/GenBank/DDBJ databases">
        <title>Comparative genomics of Pseudogymnoascus destructans, the fungus causing white-nose syndrome of bats.</title>
        <authorList>
            <person name="Palmer J.M."/>
            <person name="Drees K.P."/>
            <person name="Foster J.T."/>
            <person name="Lindner D.L."/>
        </authorList>
    </citation>
    <scope>NUCLEOTIDE SEQUENCE [LARGE SCALE GENOMIC DNA]</scope>
    <source>
        <strain evidence="3 4">UAMH 10579</strain>
    </source>
</reference>
<reference evidence="4" key="2">
    <citation type="journal article" date="2018" name="Nat. Commun.">
        <title>Extreme sensitivity to ultraviolet light in the fungal pathogen causing white-nose syndrome of bats.</title>
        <authorList>
            <person name="Palmer J.M."/>
            <person name="Drees K.P."/>
            <person name="Foster J.T."/>
            <person name="Lindner D.L."/>
        </authorList>
    </citation>
    <scope>NUCLEOTIDE SEQUENCE [LARGE SCALE GENOMIC DNA]</scope>
    <source>
        <strain evidence="4">UAMH 10579</strain>
    </source>
</reference>
<feature type="transmembrane region" description="Helical" evidence="2">
    <location>
        <begin position="111"/>
        <end position="130"/>
    </location>
</feature>
<sequence length="260" mass="28265">MSQKYDTLPMALKYDIGPRQFLFRQPSSFSSATSNIPLTKPPSYIPMAPTTEEPAATAATTTTSLHRLPSAPRHSTDSDTDSIISTNARLIYPTSHHIAQKDYTSTIYPTSFFRLLAAIFLIVALSLFAASGAGRAVPAIVFVSLALLRILFVFFFHTPRRARWLGWRGVNLAVDFSLFAGIFGAVGGAFSNQRNVAACVLGWVGVSIFALAAVDTGRPTRIAFTWTLSLDFWTGSGALSLDDNWVEARRPEMGGRASPV</sequence>
<evidence type="ECO:0000256" key="1">
    <source>
        <dbReference type="SAM" id="MobiDB-lite"/>
    </source>
</evidence>
<evidence type="ECO:0000256" key="2">
    <source>
        <dbReference type="SAM" id="Phobius"/>
    </source>
</evidence>
<gene>
    <name evidence="3" type="ORF">VE01_02506</name>
</gene>
<dbReference type="Proteomes" id="UP000091956">
    <property type="component" value="Unassembled WGS sequence"/>
</dbReference>
<protein>
    <submittedName>
        <fullName evidence="3">Uncharacterized protein</fullName>
    </submittedName>
</protein>
<feature type="transmembrane region" description="Helical" evidence="2">
    <location>
        <begin position="195"/>
        <end position="214"/>
    </location>
</feature>
<keyword evidence="4" id="KW-1185">Reference proteome</keyword>
<keyword evidence="2" id="KW-0472">Membrane</keyword>
<evidence type="ECO:0000313" key="3">
    <source>
        <dbReference type="EMBL" id="OBT99129.1"/>
    </source>
</evidence>
<feature type="transmembrane region" description="Helical" evidence="2">
    <location>
        <begin position="136"/>
        <end position="157"/>
    </location>
</feature>
<dbReference type="RefSeq" id="XP_018132862.1">
    <property type="nucleotide sequence ID" value="XM_018272015.2"/>
</dbReference>
<dbReference type="AlphaFoldDB" id="A0A1B8GTG9"/>
<feature type="region of interest" description="Disordered" evidence="1">
    <location>
        <begin position="41"/>
        <end position="81"/>
    </location>
</feature>
<keyword evidence="2" id="KW-1133">Transmembrane helix</keyword>
<organism evidence="3 4">
    <name type="scientific">Pseudogymnoascus verrucosus</name>
    <dbReference type="NCBI Taxonomy" id="342668"/>
    <lineage>
        <taxon>Eukaryota</taxon>
        <taxon>Fungi</taxon>
        <taxon>Dikarya</taxon>
        <taxon>Ascomycota</taxon>
        <taxon>Pezizomycotina</taxon>
        <taxon>Leotiomycetes</taxon>
        <taxon>Thelebolales</taxon>
        <taxon>Thelebolaceae</taxon>
        <taxon>Pseudogymnoascus</taxon>
    </lineage>
</organism>